<evidence type="ECO:0000256" key="4">
    <source>
        <dbReference type="ARBA" id="ARBA00023136"/>
    </source>
</evidence>
<dbReference type="PROSITE" id="PS51012">
    <property type="entry name" value="ABC_TM2"/>
    <property type="match status" value="1"/>
</dbReference>
<dbReference type="GO" id="GO:0140359">
    <property type="term" value="F:ABC-type transporter activity"/>
    <property type="evidence" value="ECO:0007669"/>
    <property type="project" value="InterPro"/>
</dbReference>
<dbReference type="GO" id="GO:0043190">
    <property type="term" value="C:ATP-binding cassette (ABC) transporter complex"/>
    <property type="evidence" value="ECO:0007669"/>
    <property type="project" value="InterPro"/>
</dbReference>
<organism evidence="7 8">
    <name type="scientific">Candidatus Adlerbacteria bacterium RIFCSPHIGHO2_02_FULL_52_17</name>
    <dbReference type="NCBI Taxonomy" id="1797240"/>
    <lineage>
        <taxon>Bacteria</taxon>
        <taxon>Candidatus Adleribacteriota</taxon>
    </lineage>
</organism>
<evidence type="ECO:0000313" key="7">
    <source>
        <dbReference type="EMBL" id="OGC82844.1"/>
    </source>
</evidence>
<keyword evidence="2 5" id="KW-0812">Transmembrane</keyword>
<keyword evidence="3 5" id="KW-1133">Transmembrane helix</keyword>
<dbReference type="InterPro" id="IPR013525">
    <property type="entry name" value="ABC2_TM"/>
</dbReference>
<dbReference type="InterPro" id="IPR000412">
    <property type="entry name" value="ABC_2_transport"/>
</dbReference>
<dbReference type="NCBIfam" id="NF011648">
    <property type="entry name" value="PRK15066.1"/>
    <property type="match status" value="1"/>
</dbReference>
<evidence type="ECO:0000256" key="1">
    <source>
        <dbReference type="ARBA" id="ARBA00004141"/>
    </source>
</evidence>
<feature type="transmembrane region" description="Helical" evidence="5">
    <location>
        <begin position="171"/>
        <end position="192"/>
    </location>
</feature>
<feature type="transmembrane region" description="Helical" evidence="5">
    <location>
        <begin position="59"/>
        <end position="77"/>
    </location>
</feature>
<dbReference type="EMBL" id="MEWU01000035">
    <property type="protein sequence ID" value="OGC82844.1"/>
    <property type="molecule type" value="Genomic_DNA"/>
</dbReference>
<comment type="similarity">
    <text evidence="5">Belongs to the ABC-2 integral membrane protein family.</text>
</comment>
<dbReference type="Pfam" id="PF01061">
    <property type="entry name" value="ABC2_membrane"/>
    <property type="match status" value="1"/>
</dbReference>
<keyword evidence="5" id="KW-0813">Transport</keyword>
<gene>
    <name evidence="7" type="ORF">A3D68_02585</name>
</gene>
<feature type="domain" description="ABC transmembrane type-2" evidence="6">
    <location>
        <begin position="23"/>
        <end position="252"/>
    </location>
</feature>
<feature type="transmembrane region" description="Helical" evidence="5">
    <location>
        <begin position="29"/>
        <end position="47"/>
    </location>
</feature>
<dbReference type="Proteomes" id="UP000177564">
    <property type="component" value="Unassembled WGS sequence"/>
</dbReference>
<evidence type="ECO:0000256" key="3">
    <source>
        <dbReference type="ARBA" id="ARBA00022989"/>
    </source>
</evidence>
<feature type="transmembrane region" description="Helical" evidence="5">
    <location>
        <begin position="227"/>
        <end position="249"/>
    </location>
</feature>
<dbReference type="InterPro" id="IPR047817">
    <property type="entry name" value="ABC2_TM_bact-type"/>
</dbReference>
<comment type="subcellular location">
    <subcellularLocation>
        <location evidence="5">Cell membrane</location>
        <topology evidence="5">Multi-pass membrane protein</topology>
    </subcellularLocation>
    <subcellularLocation>
        <location evidence="1">Membrane</location>
        <topology evidence="1">Multi-pass membrane protein</topology>
    </subcellularLocation>
</comment>
<evidence type="ECO:0000313" key="8">
    <source>
        <dbReference type="Proteomes" id="UP000177564"/>
    </source>
</evidence>
<feature type="transmembrane region" description="Helical" evidence="5">
    <location>
        <begin position="104"/>
        <end position="132"/>
    </location>
</feature>
<dbReference type="PANTHER" id="PTHR43332">
    <property type="entry name" value="INNER MEMBRANE TRANSPORT PERMEASE YADH-RELATED"/>
    <property type="match status" value="1"/>
</dbReference>
<dbReference type="STRING" id="1797240.A3D68_02585"/>
<dbReference type="PRINTS" id="PR00164">
    <property type="entry name" value="ABC2TRNSPORT"/>
</dbReference>
<dbReference type="PANTHER" id="PTHR43332:SF2">
    <property type="entry name" value="INNER MEMBRANE TRANSPORT PERMEASE YADH"/>
    <property type="match status" value="1"/>
</dbReference>
<accession>A0A1F4XML9</accession>
<dbReference type="PIRSF" id="PIRSF006648">
    <property type="entry name" value="DrrB"/>
    <property type="match status" value="1"/>
</dbReference>
<comment type="caution">
    <text evidence="7">The sequence shown here is derived from an EMBL/GenBank/DDBJ whole genome shotgun (WGS) entry which is preliminary data.</text>
</comment>
<dbReference type="AlphaFoldDB" id="A0A1F4XML9"/>
<feature type="transmembrane region" description="Helical" evidence="5">
    <location>
        <begin position="204"/>
        <end position="221"/>
    </location>
</feature>
<sequence>METNKTLIAYYTVVRKDVVRIVRLWKQTFLPSVVTTVLYFIVFGSLIGSKLPPIHGVTYIMFIVPGLVMMQVIMNAYSNTSSALFMAKFQRNLEEMLVSPMPEWVIIAGYVTAGIVRGSITGVLVLGVGLFFTHLTLHSIPIIMAAFVLTCVLFSLGGFLNAMFAESFDSISIIPTFVLTPMTFLGGVFYSIQQFPPFWQTVSLANPVLYMVNVFRYGFLGTSDVNIWLAFGVLIGLIALFIILILRLFKRGVGLKT</sequence>
<feature type="transmembrane region" description="Helical" evidence="5">
    <location>
        <begin position="144"/>
        <end position="165"/>
    </location>
</feature>
<protein>
    <recommendedName>
        <fullName evidence="5">Transport permease protein</fullName>
    </recommendedName>
</protein>
<keyword evidence="4 5" id="KW-0472">Membrane</keyword>
<reference evidence="7 8" key="1">
    <citation type="journal article" date="2016" name="Nat. Commun.">
        <title>Thousands of microbial genomes shed light on interconnected biogeochemical processes in an aquifer system.</title>
        <authorList>
            <person name="Anantharaman K."/>
            <person name="Brown C.T."/>
            <person name="Hug L.A."/>
            <person name="Sharon I."/>
            <person name="Castelle C.J."/>
            <person name="Probst A.J."/>
            <person name="Thomas B.C."/>
            <person name="Singh A."/>
            <person name="Wilkins M.J."/>
            <person name="Karaoz U."/>
            <person name="Brodie E.L."/>
            <person name="Williams K.H."/>
            <person name="Hubbard S.S."/>
            <person name="Banfield J.F."/>
        </authorList>
    </citation>
    <scope>NUCLEOTIDE SEQUENCE [LARGE SCALE GENOMIC DNA]</scope>
</reference>
<keyword evidence="5" id="KW-1003">Cell membrane</keyword>
<dbReference type="InterPro" id="IPR052522">
    <property type="entry name" value="ABC-2_transport_permease"/>
</dbReference>
<evidence type="ECO:0000256" key="5">
    <source>
        <dbReference type="RuleBase" id="RU361157"/>
    </source>
</evidence>
<evidence type="ECO:0000256" key="2">
    <source>
        <dbReference type="ARBA" id="ARBA00022692"/>
    </source>
</evidence>
<proteinExistence type="inferred from homology"/>
<name>A0A1F4XML9_9BACT</name>
<evidence type="ECO:0000259" key="6">
    <source>
        <dbReference type="PROSITE" id="PS51012"/>
    </source>
</evidence>